<dbReference type="RefSeq" id="WP_187563593.1">
    <property type="nucleotide sequence ID" value="NZ_JACGWS010000012.1"/>
</dbReference>
<reference evidence="1 2" key="1">
    <citation type="submission" date="2020-07" db="EMBL/GenBank/DDBJ databases">
        <title>Description of Kordia aestuariivivens sp. nov., isolated from a tidal flat.</title>
        <authorList>
            <person name="Park S."/>
            <person name="Yoon J.-H."/>
        </authorList>
    </citation>
    <scope>NUCLEOTIDE SEQUENCE [LARGE SCALE GENOMIC DNA]</scope>
    <source>
        <strain evidence="1 2">YSTF-M3</strain>
    </source>
</reference>
<evidence type="ECO:0000313" key="2">
    <source>
        <dbReference type="Proteomes" id="UP000619238"/>
    </source>
</evidence>
<dbReference type="SUPFAM" id="SSF82171">
    <property type="entry name" value="DPP6 N-terminal domain-like"/>
    <property type="match status" value="1"/>
</dbReference>
<sequence length="266" mass="30458">MTDFKVHFKETDSEFSIAEKIKKDDWFDTSYNEVTSSIGNLRYPIVDNGRYGSKHPIYDTLGGIIGYLVGAESQIGYTWGCVYAGAGFWLTNQTFSATMGGGGTNISVIADVGNFLFSSKRKFKLVESFYFEEHSWKSPDVFKLLDDGRELLVITRYGFCVFETFNKTMRSKTYFQSYCDNYDFTISPKVKILAIVSSFNGRKKPIDGEYRYKNSIWLYNLDTGELVGEKTLEIDKSLNWSINFSEDGRKIRVLSDEFSTQFELTS</sequence>
<protein>
    <submittedName>
        <fullName evidence="1">Uncharacterized protein</fullName>
    </submittedName>
</protein>
<dbReference type="Proteomes" id="UP000619238">
    <property type="component" value="Unassembled WGS sequence"/>
</dbReference>
<evidence type="ECO:0000313" key="1">
    <source>
        <dbReference type="EMBL" id="MBC8756554.1"/>
    </source>
</evidence>
<gene>
    <name evidence="1" type="ORF">H2O64_17915</name>
</gene>
<organism evidence="1 2">
    <name type="scientific">Kordia aestuariivivens</name>
    <dbReference type="NCBI Taxonomy" id="2759037"/>
    <lineage>
        <taxon>Bacteria</taxon>
        <taxon>Pseudomonadati</taxon>
        <taxon>Bacteroidota</taxon>
        <taxon>Flavobacteriia</taxon>
        <taxon>Flavobacteriales</taxon>
        <taxon>Flavobacteriaceae</taxon>
        <taxon>Kordia</taxon>
    </lineage>
</organism>
<keyword evidence="2" id="KW-1185">Reference proteome</keyword>
<accession>A0ABR7QDB1</accession>
<proteinExistence type="predicted"/>
<comment type="caution">
    <text evidence="1">The sequence shown here is derived from an EMBL/GenBank/DDBJ whole genome shotgun (WGS) entry which is preliminary data.</text>
</comment>
<name>A0ABR7QDB1_9FLAO</name>
<dbReference type="EMBL" id="JACGWS010000012">
    <property type="protein sequence ID" value="MBC8756554.1"/>
    <property type="molecule type" value="Genomic_DNA"/>
</dbReference>